<reference evidence="2" key="1">
    <citation type="submission" date="2021-01" db="EMBL/GenBank/DDBJ databases">
        <authorList>
            <person name="Corre E."/>
            <person name="Pelletier E."/>
            <person name="Niang G."/>
            <person name="Scheremetjew M."/>
            <person name="Finn R."/>
            <person name="Kale V."/>
            <person name="Holt S."/>
            <person name="Cochrane G."/>
            <person name="Meng A."/>
            <person name="Brown T."/>
            <person name="Cohen L."/>
        </authorList>
    </citation>
    <scope>NUCLEOTIDE SEQUENCE</scope>
    <source>
        <strain evidence="2">B650</strain>
    </source>
</reference>
<accession>A0A7S2PGA5</accession>
<dbReference type="InterPro" id="IPR008984">
    <property type="entry name" value="SMAD_FHA_dom_sf"/>
</dbReference>
<gene>
    <name evidence="2" type="ORF">LDAN0321_LOCUS15699</name>
</gene>
<protein>
    <recommendedName>
        <fullName evidence="1">FHA domain-containing protein</fullName>
    </recommendedName>
</protein>
<dbReference type="Gene3D" id="2.60.200.20">
    <property type="match status" value="1"/>
</dbReference>
<dbReference type="SMART" id="SM00240">
    <property type="entry name" value="FHA"/>
    <property type="match status" value="1"/>
</dbReference>
<dbReference type="SUPFAM" id="SSF49879">
    <property type="entry name" value="SMAD/FHA domain"/>
    <property type="match status" value="1"/>
</dbReference>
<dbReference type="PANTHER" id="PTHR23308">
    <property type="entry name" value="NUCLEAR INHIBITOR OF PROTEIN PHOSPHATASE-1"/>
    <property type="match status" value="1"/>
</dbReference>
<name>A0A7S2PGA5_9STRA</name>
<dbReference type="EMBL" id="HBGY01025442">
    <property type="protein sequence ID" value="CAD9598023.1"/>
    <property type="molecule type" value="Transcribed_RNA"/>
</dbReference>
<organism evidence="2">
    <name type="scientific">Leptocylindrus danicus</name>
    <dbReference type="NCBI Taxonomy" id="163516"/>
    <lineage>
        <taxon>Eukaryota</taxon>
        <taxon>Sar</taxon>
        <taxon>Stramenopiles</taxon>
        <taxon>Ochrophyta</taxon>
        <taxon>Bacillariophyta</taxon>
        <taxon>Coscinodiscophyceae</taxon>
        <taxon>Chaetocerotophycidae</taxon>
        <taxon>Leptocylindrales</taxon>
        <taxon>Leptocylindraceae</taxon>
        <taxon>Leptocylindrus</taxon>
    </lineage>
</organism>
<dbReference type="InterPro" id="IPR000253">
    <property type="entry name" value="FHA_dom"/>
</dbReference>
<dbReference type="InterPro" id="IPR050923">
    <property type="entry name" value="Cell_Proc_Reg/RNA_Proc"/>
</dbReference>
<dbReference type="Pfam" id="PF00498">
    <property type="entry name" value="FHA"/>
    <property type="match status" value="1"/>
</dbReference>
<dbReference type="AlphaFoldDB" id="A0A7S2PGA5"/>
<feature type="domain" description="FHA" evidence="1">
    <location>
        <begin position="94"/>
        <end position="144"/>
    </location>
</feature>
<evidence type="ECO:0000259" key="1">
    <source>
        <dbReference type="PROSITE" id="PS50006"/>
    </source>
</evidence>
<proteinExistence type="predicted"/>
<evidence type="ECO:0000313" key="2">
    <source>
        <dbReference type="EMBL" id="CAD9598023.1"/>
    </source>
</evidence>
<dbReference type="PROSITE" id="PS50006">
    <property type="entry name" value="FHA_DOMAIN"/>
    <property type="match status" value="1"/>
</dbReference>
<sequence>MPCSKVSVNVALCGSIPRGEMAHALSTRTESSTSPTKIASFTREALVHTQEREAGDMSHVPSWAVPAQGDARLEPVCEAVGAHNSLDLTDRPAYVIGRSPCSDLQLFHSTCSRLHAILVHHKNGSCLIKDLQSGHGTFVNGLQVPPNVWSRIKKGSLVRFGGIGGPSFVLKSFCVGFDRMISDLDNISNALSANNGKQTNSNQDNGVACIRGDGGMACILDGGDAPAAALVLLHTRLNACGGHAALSSGSSELARRAQDHFITSSNSAKRDRDEISTPCVKLAVPHLICDTDDGELLNCKRRKKQARVRFSDEKPQLFYPPSVTPDELSSDDEGECEDVSIALLRQMS</sequence>